<evidence type="ECO:0000256" key="1">
    <source>
        <dbReference type="ARBA" id="ARBA00005690"/>
    </source>
</evidence>
<reference evidence="9" key="1">
    <citation type="journal article" date="2017" name="Front. Plant Sci.">
        <title>Climate Clever Clovers: New Paradigm to Reduce the Environmental Footprint of Ruminants by Breeding Low Methanogenic Forages Utilizing Haplotype Variation.</title>
        <authorList>
            <person name="Kaur P."/>
            <person name="Appels R."/>
            <person name="Bayer P.E."/>
            <person name="Keeble-Gagnere G."/>
            <person name="Wang J."/>
            <person name="Hirakawa H."/>
            <person name="Shirasawa K."/>
            <person name="Vercoe P."/>
            <person name="Stefanova K."/>
            <person name="Durmic Z."/>
            <person name="Nichols P."/>
            <person name="Revell C."/>
            <person name="Isobe S.N."/>
            <person name="Edwards D."/>
            <person name="Erskine W."/>
        </authorList>
    </citation>
    <scope>NUCLEOTIDE SEQUENCE [LARGE SCALE GENOMIC DNA]</scope>
    <source>
        <strain evidence="9">cv. Daliak</strain>
    </source>
</reference>
<keyword evidence="4" id="KW-0862">Zinc</keyword>
<organism evidence="8 9">
    <name type="scientific">Trifolium subterraneum</name>
    <name type="common">Subterranean clover</name>
    <dbReference type="NCBI Taxonomy" id="3900"/>
    <lineage>
        <taxon>Eukaryota</taxon>
        <taxon>Viridiplantae</taxon>
        <taxon>Streptophyta</taxon>
        <taxon>Embryophyta</taxon>
        <taxon>Tracheophyta</taxon>
        <taxon>Spermatophyta</taxon>
        <taxon>Magnoliopsida</taxon>
        <taxon>eudicotyledons</taxon>
        <taxon>Gunneridae</taxon>
        <taxon>Pentapetalae</taxon>
        <taxon>rosids</taxon>
        <taxon>fabids</taxon>
        <taxon>Fabales</taxon>
        <taxon>Fabaceae</taxon>
        <taxon>Papilionoideae</taxon>
        <taxon>50 kb inversion clade</taxon>
        <taxon>NPAAA clade</taxon>
        <taxon>Hologalegina</taxon>
        <taxon>IRL clade</taxon>
        <taxon>Trifolieae</taxon>
        <taxon>Trifolium</taxon>
    </lineage>
</organism>
<dbReference type="InterPro" id="IPR012340">
    <property type="entry name" value="NA-bd_OB-fold"/>
</dbReference>
<protein>
    <recommendedName>
        <fullName evidence="10">DUF223 domain-containing protein</fullName>
    </recommendedName>
</protein>
<evidence type="ECO:0000256" key="5">
    <source>
        <dbReference type="ARBA" id="ARBA00023125"/>
    </source>
</evidence>
<name>A0A2Z6P628_TRISU</name>
<dbReference type="SUPFAM" id="SSF50249">
    <property type="entry name" value="Nucleic acid-binding proteins"/>
    <property type="match status" value="2"/>
</dbReference>
<dbReference type="InterPro" id="IPR013955">
    <property type="entry name" value="Rep_factor-A_C"/>
</dbReference>
<dbReference type="InterPro" id="IPR003871">
    <property type="entry name" value="RFA1B/D_OB_1st"/>
</dbReference>
<keyword evidence="9" id="KW-1185">Reference proteome</keyword>
<dbReference type="EMBL" id="DF975011">
    <property type="protein sequence ID" value="GAU51186.1"/>
    <property type="molecule type" value="Genomic_DNA"/>
</dbReference>
<dbReference type="GO" id="GO:0008270">
    <property type="term" value="F:zinc ion binding"/>
    <property type="evidence" value="ECO:0007669"/>
    <property type="project" value="UniProtKB-KW"/>
</dbReference>
<dbReference type="GO" id="GO:0003677">
    <property type="term" value="F:DNA binding"/>
    <property type="evidence" value="ECO:0007669"/>
    <property type="project" value="UniProtKB-KW"/>
</dbReference>
<gene>
    <name evidence="8" type="ORF">TSUD_412120</name>
</gene>
<dbReference type="PANTHER" id="PTHR47165">
    <property type="entry name" value="OS03G0429900 PROTEIN"/>
    <property type="match status" value="1"/>
</dbReference>
<dbReference type="Pfam" id="PF02721">
    <property type="entry name" value="DUF223"/>
    <property type="match status" value="1"/>
</dbReference>
<evidence type="ECO:0000313" key="8">
    <source>
        <dbReference type="EMBL" id="GAU51186.1"/>
    </source>
</evidence>
<feature type="domain" description="Replication protein A 70 kDa DNA-binding subunit B/D first OB fold" evidence="6">
    <location>
        <begin position="5"/>
        <end position="109"/>
    </location>
</feature>
<dbReference type="AlphaFoldDB" id="A0A2Z6P628"/>
<keyword evidence="5" id="KW-0238">DNA-binding</keyword>
<dbReference type="Gene3D" id="2.40.50.140">
    <property type="entry name" value="Nucleic acid-binding proteins"/>
    <property type="match status" value="2"/>
</dbReference>
<dbReference type="CDD" id="cd04476">
    <property type="entry name" value="RPA1_DBD_C"/>
    <property type="match status" value="1"/>
</dbReference>
<evidence type="ECO:0000256" key="2">
    <source>
        <dbReference type="ARBA" id="ARBA00022723"/>
    </source>
</evidence>
<dbReference type="Pfam" id="PF08646">
    <property type="entry name" value="Rep_fac-A_C"/>
    <property type="match status" value="1"/>
</dbReference>
<dbReference type="PANTHER" id="PTHR47165:SF4">
    <property type="entry name" value="OS03G0429900 PROTEIN"/>
    <property type="match status" value="1"/>
</dbReference>
<sequence>MTPSYDSIASVNSNKESWNLMVRVVRLWYVKNLGSNKLPFSMEMVMVDKNGDRIHATVRRSLIYKFENDMKEGEIYNFTNFGVATNIGEYRTTKHQYKLNFQYATKVKKGADKLVSPHLYVIANPSDIFAGDYDTDYLVAIELDYDGKAYGSKHNLCIEVDLQSDVYYCLGVEEEGDSPSPAICMLQDTSKISIEDDFLNITPMTTIEALKDMKMETSLVFCGVVKVILDEDDWFYTACICHKKGYPDEKMYFCEKCNKHVVTVFPRYRLKLRIIDSTDSSTFVVFDRDGAELFKKSCSDMIDSMGPKSNGPPKELIDMVDKTFLFKVDTNVKEETRYEKSYRVKKMTDDVDVIAKFKAKYSVGECGSYE</sequence>
<proteinExistence type="inferred from homology"/>
<evidence type="ECO:0000259" key="6">
    <source>
        <dbReference type="Pfam" id="PF02721"/>
    </source>
</evidence>
<feature type="domain" description="Replication factor A C-terminal" evidence="7">
    <location>
        <begin position="227"/>
        <end position="348"/>
    </location>
</feature>
<evidence type="ECO:0000313" key="9">
    <source>
        <dbReference type="Proteomes" id="UP000242715"/>
    </source>
</evidence>
<keyword evidence="3" id="KW-0863">Zinc-finger</keyword>
<dbReference type="OrthoDB" id="1040769at2759"/>
<dbReference type="Proteomes" id="UP000242715">
    <property type="component" value="Unassembled WGS sequence"/>
</dbReference>
<accession>A0A2Z6P628</accession>
<evidence type="ECO:0000256" key="3">
    <source>
        <dbReference type="ARBA" id="ARBA00022771"/>
    </source>
</evidence>
<evidence type="ECO:0000256" key="4">
    <source>
        <dbReference type="ARBA" id="ARBA00022833"/>
    </source>
</evidence>
<evidence type="ECO:0000259" key="7">
    <source>
        <dbReference type="Pfam" id="PF08646"/>
    </source>
</evidence>
<keyword evidence="2" id="KW-0479">Metal-binding</keyword>
<dbReference type="CDD" id="cd04480">
    <property type="entry name" value="RPA1_DBD_A_like"/>
    <property type="match status" value="1"/>
</dbReference>
<dbReference type="InterPro" id="IPR047192">
    <property type="entry name" value="Euk_RPA1_DBD_C"/>
</dbReference>
<comment type="similarity">
    <text evidence="1">Belongs to the replication factor A protein 1 family.</text>
</comment>
<evidence type="ECO:0008006" key="10">
    <source>
        <dbReference type="Google" id="ProtNLM"/>
    </source>
</evidence>